<reference evidence="1" key="1">
    <citation type="submission" date="2020-11" db="EMBL/GenBank/DDBJ databases">
        <authorList>
            <person name="Tran Van P."/>
        </authorList>
    </citation>
    <scope>NUCLEOTIDE SEQUENCE</scope>
</reference>
<dbReference type="EMBL" id="OB664245">
    <property type="protein sequence ID" value="CAD7232119.1"/>
    <property type="molecule type" value="Genomic_DNA"/>
</dbReference>
<organism evidence="1">
    <name type="scientific">Cyprideis torosa</name>
    <dbReference type="NCBI Taxonomy" id="163714"/>
    <lineage>
        <taxon>Eukaryota</taxon>
        <taxon>Metazoa</taxon>
        <taxon>Ecdysozoa</taxon>
        <taxon>Arthropoda</taxon>
        <taxon>Crustacea</taxon>
        <taxon>Oligostraca</taxon>
        <taxon>Ostracoda</taxon>
        <taxon>Podocopa</taxon>
        <taxon>Podocopida</taxon>
        <taxon>Cytherocopina</taxon>
        <taxon>Cytheroidea</taxon>
        <taxon>Cytherideidae</taxon>
        <taxon>Cyprideis</taxon>
    </lineage>
</organism>
<evidence type="ECO:0000313" key="1">
    <source>
        <dbReference type="EMBL" id="CAD7232119.1"/>
    </source>
</evidence>
<gene>
    <name evidence="1" type="ORF">CTOB1V02_LOCUS9960</name>
</gene>
<protein>
    <submittedName>
        <fullName evidence="1">Uncharacterized protein</fullName>
    </submittedName>
</protein>
<name>A0A7R8ZUB8_9CRUS</name>
<sequence length="94" mass="10892">MRWLKRSYLTVAGIRRPSSLGEIAAYEETLLHTIAAYEGTMEFSSASEDELRRLYWFVRHALRTPQPWSGVPLAQRLVWRFLASWQDPPTVVIG</sequence>
<dbReference type="AlphaFoldDB" id="A0A7R8ZUB8"/>
<accession>A0A7R8ZUB8</accession>
<proteinExistence type="predicted"/>